<dbReference type="OrthoDB" id="437at2759"/>
<evidence type="ECO:0000256" key="1">
    <source>
        <dbReference type="ARBA" id="ARBA00004325"/>
    </source>
</evidence>
<dbReference type="AlphaFoldDB" id="A0A1E3I9E6"/>
<evidence type="ECO:0000256" key="8">
    <source>
        <dbReference type="ARBA" id="ARBA00023136"/>
    </source>
</evidence>
<organism evidence="10 11">
    <name type="scientific">Cryptococcus amylolentus CBS 6039</name>
    <dbReference type="NCBI Taxonomy" id="1295533"/>
    <lineage>
        <taxon>Eukaryota</taxon>
        <taxon>Fungi</taxon>
        <taxon>Dikarya</taxon>
        <taxon>Basidiomycota</taxon>
        <taxon>Agaricomycotina</taxon>
        <taxon>Tremellomycetes</taxon>
        <taxon>Tremellales</taxon>
        <taxon>Cryptococcaceae</taxon>
        <taxon>Cryptococcus</taxon>
    </lineage>
</organism>
<dbReference type="EMBL" id="AWGJ01000001">
    <property type="protein sequence ID" value="ODN84411.1"/>
    <property type="molecule type" value="Genomic_DNA"/>
</dbReference>
<evidence type="ECO:0000256" key="4">
    <source>
        <dbReference type="ARBA" id="ARBA00022547"/>
    </source>
</evidence>
<dbReference type="GO" id="GO:0015078">
    <property type="term" value="F:proton transmembrane transporter activity"/>
    <property type="evidence" value="ECO:0007669"/>
    <property type="project" value="InterPro"/>
</dbReference>
<dbReference type="GeneID" id="30151675"/>
<reference evidence="10 11" key="1">
    <citation type="submission" date="2016-06" db="EMBL/GenBank/DDBJ databases">
        <title>Evolution of pathogenesis and genome organization in the Tremellales.</title>
        <authorList>
            <person name="Cuomo C."/>
            <person name="Litvintseva A."/>
            <person name="Heitman J."/>
            <person name="Chen Y."/>
            <person name="Sun S."/>
            <person name="Springer D."/>
            <person name="Dromer F."/>
            <person name="Young S."/>
            <person name="Zeng Q."/>
            <person name="Chapman S."/>
            <person name="Gujja S."/>
            <person name="Saif S."/>
            <person name="Birren B."/>
        </authorList>
    </citation>
    <scope>NUCLEOTIDE SEQUENCE [LARGE SCALE GENOMIC DNA]</scope>
    <source>
        <strain evidence="10 11">CBS 6039</strain>
    </source>
</reference>
<dbReference type="Proteomes" id="UP000094065">
    <property type="component" value="Unassembled WGS sequence"/>
</dbReference>
<accession>A0A1E3I9E6</accession>
<evidence type="ECO:0000313" key="10">
    <source>
        <dbReference type="EMBL" id="ODN84411.1"/>
    </source>
</evidence>
<proteinExistence type="inferred from homology"/>
<evidence type="ECO:0000256" key="7">
    <source>
        <dbReference type="ARBA" id="ARBA00023128"/>
    </source>
</evidence>
<keyword evidence="5" id="KW-0375">Hydrogen ion transport</keyword>
<dbReference type="STRING" id="1295533.A0A1E3I9E6"/>
<evidence type="ECO:0000256" key="3">
    <source>
        <dbReference type="ARBA" id="ARBA00022448"/>
    </source>
</evidence>
<name>A0A1E3I9E6_9TREE</name>
<comment type="subcellular location">
    <subcellularLocation>
        <location evidence="1">Mitochondrion membrane</location>
    </subcellularLocation>
</comment>
<gene>
    <name evidence="10" type="ORF">L202_00366</name>
</gene>
<keyword evidence="8" id="KW-0472">Membrane</keyword>
<comment type="caution">
    <text evidence="10">The sequence shown here is derived from an EMBL/GenBank/DDBJ whole genome shotgun (WGS) entry which is preliminary data.</text>
</comment>
<keyword evidence="4" id="KW-0138">CF(0)</keyword>
<evidence type="ECO:0000256" key="6">
    <source>
        <dbReference type="ARBA" id="ARBA00023065"/>
    </source>
</evidence>
<dbReference type="RefSeq" id="XP_018998214.1">
    <property type="nucleotide sequence ID" value="XM_019133509.1"/>
</dbReference>
<dbReference type="InterPro" id="IPR006808">
    <property type="entry name" value="ATP_synth_F0_gsu_mt"/>
</dbReference>
<evidence type="ECO:0000313" key="11">
    <source>
        <dbReference type="Proteomes" id="UP000094065"/>
    </source>
</evidence>
<keyword evidence="9" id="KW-0066">ATP synthesis</keyword>
<dbReference type="GO" id="GO:0015986">
    <property type="term" value="P:proton motive force-driven ATP synthesis"/>
    <property type="evidence" value="ECO:0007669"/>
    <property type="project" value="InterPro"/>
</dbReference>
<protein>
    <submittedName>
        <fullName evidence="10">Uncharacterized protein</fullName>
    </submittedName>
</protein>
<evidence type="ECO:0000256" key="5">
    <source>
        <dbReference type="ARBA" id="ARBA00022781"/>
    </source>
</evidence>
<keyword evidence="3" id="KW-0813">Transport</keyword>
<keyword evidence="6" id="KW-0406">Ion transport</keyword>
<comment type="similarity">
    <text evidence="2">Belongs to the ATPase g subunit family.</text>
</comment>
<sequence length="153" mass="16441">MRPQLAQAARLAGKRFNSTSAQNPNVQKAVESANKAYAQTAATVKKVAGPVGEKIGASLGAYREPIVYNSKVVASIAKQVYQAEKLAPPLELNTWARAYSEIYHKATNGGYWSTLLKTGAWAGLGVAVVEAYGIFKIGEIVGRRNLVGYNLKE</sequence>
<keyword evidence="7" id="KW-0496">Mitochondrion</keyword>
<dbReference type="GO" id="GO:0031966">
    <property type="term" value="C:mitochondrial membrane"/>
    <property type="evidence" value="ECO:0007669"/>
    <property type="project" value="UniProtKB-SubCell"/>
</dbReference>
<dbReference type="Pfam" id="PF04718">
    <property type="entry name" value="ATP-synt_G"/>
    <property type="match status" value="1"/>
</dbReference>
<dbReference type="GO" id="GO:0045259">
    <property type="term" value="C:proton-transporting ATP synthase complex"/>
    <property type="evidence" value="ECO:0007669"/>
    <property type="project" value="UniProtKB-KW"/>
</dbReference>
<evidence type="ECO:0000256" key="9">
    <source>
        <dbReference type="ARBA" id="ARBA00023310"/>
    </source>
</evidence>
<evidence type="ECO:0000256" key="2">
    <source>
        <dbReference type="ARBA" id="ARBA00005699"/>
    </source>
</evidence>
<keyword evidence="11" id="KW-1185">Reference proteome</keyword>